<reference evidence="1 2" key="1">
    <citation type="submission" date="2015-11" db="EMBL/GenBank/DDBJ databases">
        <title>Draft Genome Sequence of the Strain BR 10423 (Rhizobium sp.) isolated from nodules of Mimosa pudica.</title>
        <authorList>
            <person name="Barauna A.C."/>
            <person name="Zilli J.E."/>
            <person name="Simoes-Araujo J.L."/>
            <person name="Reis V.M."/>
            <person name="James E.K."/>
            <person name="Reis F.B.Jr."/>
            <person name="Rouws L.F."/>
            <person name="Passos S.R."/>
            <person name="Gois S.R."/>
        </authorList>
    </citation>
    <scope>NUCLEOTIDE SEQUENCE [LARGE SCALE GENOMIC DNA]</scope>
    <source>
        <strain evidence="1 2">BR10423</strain>
    </source>
</reference>
<name>A0A120FJC6_9HYPH</name>
<protein>
    <recommendedName>
        <fullName evidence="3">Transposase</fullName>
    </recommendedName>
</protein>
<keyword evidence="2" id="KW-1185">Reference proteome</keyword>
<organism evidence="1 2">
    <name type="scientific">Rhizobium altiplani</name>
    <dbReference type="NCBI Taxonomy" id="1864509"/>
    <lineage>
        <taxon>Bacteria</taxon>
        <taxon>Pseudomonadati</taxon>
        <taxon>Pseudomonadota</taxon>
        <taxon>Alphaproteobacteria</taxon>
        <taxon>Hyphomicrobiales</taxon>
        <taxon>Rhizobiaceae</taxon>
        <taxon>Rhizobium/Agrobacterium group</taxon>
        <taxon>Rhizobium</taxon>
    </lineage>
</organism>
<dbReference type="Proteomes" id="UP000068164">
    <property type="component" value="Unassembled WGS sequence"/>
</dbReference>
<comment type="caution">
    <text evidence="1">The sequence shown here is derived from an EMBL/GenBank/DDBJ whole genome shotgun (WGS) entry which is preliminary data.</text>
</comment>
<evidence type="ECO:0000313" key="1">
    <source>
        <dbReference type="EMBL" id="KWV48905.1"/>
    </source>
</evidence>
<dbReference type="EMBL" id="LNCD01000095">
    <property type="protein sequence ID" value="KWV48905.1"/>
    <property type="molecule type" value="Genomic_DNA"/>
</dbReference>
<accession>A0A120FJC6</accession>
<sequence>MMVIGKWSLSLAVPTDALAAVDAGCREALDHGVCSASVIINILARSRDSAPTATLQTPDPLRLTHEAVADCARYDSLRRAS</sequence>
<evidence type="ECO:0000313" key="2">
    <source>
        <dbReference type="Proteomes" id="UP000068164"/>
    </source>
</evidence>
<proteinExistence type="predicted"/>
<evidence type="ECO:0008006" key="3">
    <source>
        <dbReference type="Google" id="ProtNLM"/>
    </source>
</evidence>
<gene>
    <name evidence="1" type="ORF">AS026_11845</name>
</gene>
<dbReference type="AlphaFoldDB" id="A0A120FJC6"/>